<dbReference type="Proteomes" id="UP001293254">
    <property type="component" value="Unassembled WGS sequence"/>
</dbReference>
<dbReference type="Gene3D" id="3.40.50.1820">
    <property type="entry name" value="alpha/beta hydrolase"/>
    <property type="match status" value="1"/>
</dbReference>
<dbReference type="PANTHER" id="PTHR10992">
    <property type="entry name" value="METHYLESTERASE FAMILY MEMBER"/>
    <property type="match status" value="1"/>
</dbReference>
<protein>
    <submittedName>
        <fullName evidence="1">Uncharacterized protein</fullName>
    </submittedName>
</protein>
<dbReference type="GO" id="GO:0080031">
    <property type="term" value="F:methyl salicylate esterase activity"/>
    <property type="evidence" value="ECO:0007669"/>
    <property type="project" value="TreeGrafter"/>
</dbReference>
<dbReference type="GO" id="GO:0080032">
    <property type="term" value="F:methyl jasmonate esterase activity"/>
    <property type="evidence" value="ECO:0007669"/>
    <property type="project" value="TreeGrafter"/>
</dbReference>
<accession>A0AAE1YY07</accession>
<sequence>MILALLRSSVIDVTALDMLLQGSIYSRSLMFQLISNYLALNGLPFDSVPDKRRPSSVAHSSGDWLFLEHGEFLRRQQGSLVDSRYSYDNGADKPPTTLMLGPKYLSENYKYEEADSFLRLLMLQDWTLATMLVRPVYLYTEEDMSRELALSSERYGSVSRVYIMTDEDKLQEKSCSSG</sequence>
<gene>
    <name evidence="1" type="ORF">Salat_0117300</name>
</gene>
<evidence type="ECO:0000313" key="1">
    <source>
        <dbReference type="EMBL" id="KAK4437833.1"/>
    </source>
</evidence>
<dbReference type="GO" id="GO:0009696">
    <property type="term" value="P:salicylic acid metabolic process"/>
    <property type="evidence" value="ECO:0007669"/>
    <property type="project" value="TreeGrafter"/>
</dbReference>
<dbReference type="InterPro" id="IPR045889">
    <property type="entry name" value="MES/HNL"/>
</dbReference>
<organism evidence="1 2">
    <name type="scientific">Sesamum alatum</name>
    <dbReference type="NCBI Taxonomy" id="300844"/>
    <lineage>
        <taxon>Eukaryota</taxon>
        <taxon>Viridiplantae</taxon>
        <taxon>Streptophyta</taxon>
        <taxon>Embryophyta</taxon>
        <taxon>Tracheophyta</taxon>
        <taxon>Spermatophyta</taxon>
        <taxon>Magnoliopsida</taxon>
        <taxon>eudicotyledons</taxon>
        <taxon>Gunneridae</taxon>
        <taxon>Pentapetalae</taxon>
        <taxon>asterids</taxon>
        <taxon>lamiids</taxon>
        <taxon>Lamiales</taxon>
        <taxon>Pedaliaceae</taxon>
        <taxon>Sesamum</taxon>
    </lineage>
</organism>
<dbReference type="PANTHER" id="PTHR10992:SF1002">
    <property type="entry name" value="SALICYLIC ACID-BINDING PROTEIN 2-LIKE"/>
    <property type="match status" value="1"/>
</dbReference>
<evidence type="ECO:0000313" key="2">
    <source>
        <dbReference type="Proteomes" id="UP001293254"/>
    </source>
</evidence>
<reference evidence="1" key="2">
    <citation type="journal article" date="2024" name="Plant">
        <title>Genomic evolution and insights into agronomic trait innovations of Sesamum species.</title>
        <authorList>
            <person name="Miao H."/>
            <person name="Wang L."/>
            <person name="Qu L."/>
            <person name="Liu H."/>
            <person name="Sun Y."/>
            <person name="Le M."/>
            <person name="Wang Q."/>
            <person name="Wei S."/>
            <person name="Zheng Y."/>
            <person name="Lin W."/>
            <person name="Duan Y."/>
            <person name="Cao H."/>
            <person name="Xiong S."/>
            <person name="Wang X."/>
            <person name="Wei L."/>
            <person name="Li C."/>
            <person name="Ma Q."/>
            <person name="Ju M."/>
            <person name="Zhao R."/>
            <person name="Li G."/>
            <person name="Mu C."/>
            <person name="Tian Q."/>
            <person name="Mei H."/>
            <person name="Zhang T."/>
            <person name="Gao T."/>
            <person name="Zhang H."/>
        </authorList>
    </citation>
    <scope>NUCLEOTIDE SEQUENCE</scope>
    <source>
        <strain evidence="1">3651</strain>
    </source>
</reference>
<reference evidence="1" key="1">
    <citation type="submission" date="2020-06" db="EMBL/GenBank/DDBJ databases">
        <authorList>
            <person name="Li T."/>
            <person name="Hu X."/>
            <person name="Zhang T."/>
            <person name="Song X."/>
            <person name="Zhang H."/>
            <person name="Dai N."/>
            <person name="Sheng W."/>
            <person name="Hou X."/>
            <person name="Wei L."/>
        </authorList>
    </citation>
    <scope>NUCLEOTIDE SEQUENCE</scope>
    <source>
        <strain evidence="1">3651</strain>
        <tissue evidence="1">Leaf</tissue>
    </source>
</reference>
<dbReference type="EMBL" id="JACGWO010000001">
    <property type="protein sequence ID" value="KAK4437833.1"/>
    <property type="molecule type" value="Genomic_DNA"/>
</dbReference>
<dbReference type="InterPro" id="IPR029058">
    <property type="entry name" value="AB_hydrolase_fold"/>
</dbReference>
<name>A0AAE1YY07_9LAMI</name>
<dbReference type="GO" id="GO:0009694">
    <property type="term" value="P:jasmonic acid metabolic process"/>
    <property type="evidence" value="ECO:0007669"/>
    <property type="project" value="TreeGrafter"/>
</dbReference>
<keyword evidence="2" id="KW-1185">Reference proteome</keyword>
<comment type="caution">
    <text evidence="1">The sequence shown here is derived from an EMBL/GenBank/DDBJ whole genome shotgun (WGS) entry which is preliminary data.</text>
</comment>
<proteinExistence type="predicted"/>
<dbReference type="GO" id="GO:0080030">
    <property type="term" value="F:methyl indole-3-acetate esterase activity"/>
    <property type="evidence" value="ECO:0007669"/>
    <property type="project" value="TreeGrafter"/>
</dbReference>
<dbReference type="AlphaFoldDB" id="A0AAE1YY07"/>